<reference evidence="1 2" key="1">
    <citation type="submission" date="2019-11" db="EMBL/GenBank/DDBJ databases">
        <title>Whole Genome Sequencing and Comparative Genomic Analyses of Lysinibacillus pakistanensis LZH-9, a Halotolerant Strain with Excellent COD Removal Capability.</title>
        <authorList>
            <person name="Zhou H."/>
        </authorList>
    </citation>
    <scope>NUCLEOTIDE SEQUENCE [LARGE SCALE GENOMIC DNA]</scope>
    <source>
        <strain evidence="1 2">LZH-9</strain>
    </source>
</reference>
<evidence type="ECO:0000313" key="1">
    <source>
        <dbReference type="EMBL" id="QGG51598.1"/>
    </source>
</evidence>
<dbReference type="RefSeq" id="WP_369595755.1">
    <property type="nucleotide sequence ID" value="NZ_CP045835.1"/>
</dbReference>
<evidence type="ECO:0000313" key="2">
    <source>
        <dbReference type="Proteomes" id="UP000373269"/>
    </source>
</evidence>
<gene>
    <name evidence="1" type="ORF">GDS87_11835</name>
</gene>
<accession>A0ABX6DD88</accession>
<evidence type="ECO:0008006" key="3">
    <source>
        <dbReference type="Google" id="ProtNLM"/>
    </source>
</evidence>
<dbReference type="Proteomes" id="UP000373269">
    <property type="component" value="Chromosome"/>
</dbReference>
<proteinExistence type="predicted"/>
<organism evidence="1 2">
    <name type="scientific">Lysinibacillus pakistanensis</name>
    <dbReference type="NCBI Taxonomy" id="759811"/>
    <lineage>
        <taxon>Bacteria</taxon>
        <taxon>Bacillati</taxon>
        <taxon>Bacillota</taxon>
        <taxon>Bacilli</taxon>
        <taxon>Bacillales</taxon>
        <taxon>Bacillaceae</taxon>
        <taxon>Lysinibacillus</taxon>
    </lineage>
</organism>
<dbReference type="EMBL" id="CP045835">
    <property type="protein sequence ID" value="QGG51598.1"/>
    <property type="molecule type" value="Genomic_DNA"/>
</dbReference>
<sequence length="108" mass="13007">MEPIYAKCNKSCGHRFFVKHFKLDKLHDTIQKTYYTCPNCNREYVCFYTDEPIRKLQAKMRELQRKIKWASGDTFEQLKQDEAELKHFIAQCMSGVKREVEHEQQQTL</sequence>
<name>A0ABX6DD88_9BACI</name>
<keyword evidence="2" id="KW-1185">Reference proteome</keyword>
<protein>
    <recommendedName>
        <fullName evidence="3">Transglycosylase</fullName>
    </recommendedName>
</protein>